<comment type="caution">
    <text evidence="1">The sequence shown here is derived from an EMBL/GenBank/DDBJ whole genome shotgun (WGS) entry which is preliminary data.</text>
</comment>
<evidence type="ECO:0000313" key="2">
    <source>
        <dbReference type="Proteomes" id="UP000762110"/>
    </source>
</evidence>
<dbReference type="SUPFAM" id="SSF52096">
    <property type="entry name" value="ClpP/crotonase"/>
    <property type="match status" value="1"/>
</dbReference>
<organism evidence="1 2">
    <name type="scientific">Pedobacter boryungensis</name>
    <dbReference type="NCBI Taxonomy" id="869962"/>
    <lineage>
        <taxon>Bacteria</taxon>
        <taxon>Pseudomonadati</taxon>
        <taxon>Bacteroidota</taxon>
        <taxon>Sphingobacteriia</taxon>
        <taxon>Sphingobacteriales</taxon>
        <taxon>Sphingobacteriaceae</taxon>
        <taxon>Pedobacter</taxon>
    </lineage>
</organism>
<dbReference type="Pfam" id="PF01972">
    <property type="entry name" value="SDH_protease"/>
    <property type="match status" value="1"/>
</dbReference>
<accession>A0ABX2DB87</accession>
<evidence type="ECO:0008006" key="3">
    <source>
        <dbReference type="Google" id="ProtNLM"/>
    </source>
</evidence>
<dbReference type="PANTHER" id="PTHR35984:SF1">
    <property type="entry name" value="PERIPLASMIC SERINE PROTEASE"/>
    <property type="match status" value="1"/>
</dbReference>
<dbReference type="InterPro" id="IPR029045">
    <property type="entry name" value="ClpP/crotonase-like_dom_sf"/>
</dbReference>
<reference evidence="1 2" key="1">
    <citation type="submission" date="2020-05" db="EMBL/GenBank/DDBJ databases">
        <title>Description of Pedobacter foliorum sp. nov.</title>
        <authorList>
            <person name="Qi S."/>
            <person name="Carlier A."/>
            <person name="Cnockaert M."/>
            <person name="Vandamme P."/>
        </authorList>
    </citation>
    <scope>NUCLEOTIDE SEQUENCE [LARGE SCALE GENOMIC DNA]</scope>
    <source>
        <strain evidence="1 2">LMG 31300</strain>
    </source>
</reference>
<dbReference type="Gene3D" id="3.90.226.10">
    <property type="entry name" value="2-enoyl-CoA Hydratase, Chain A, domain 1"/>
    <property type="match status" value="1"/>
</dbReference>
<dbReference type="EMBL" id="JABMKV010000001">
    <property type="protein sequence ID" value="NQX31272.1"/>
    <property type="molecule type" value="Genomic_DNA"/>
</dbReference>
<gene>
    <name evidence="1" type="ORF">HQN85_06030</name>
</gene>
<protein>
    <recommendedName>
        <fullName evidence="3">Serine dehydrogenase proteinase</fullName>
    </recommendedName>
</protein>
<name>A0ABX2DB87_9SPHI</name>
<dbReference type="PANTHER" id="PTHR35984">
    <property type="entry name" value="PERIPLASMIC SERINE PROTEASE"/>
    <property type="match status" value="1"/>
</dbReference>
<sequence length="329" mass="37982">MEELFSLIKNISTYRKNVPQFLFMAGVDSKSMKKLRVEVLKFKKDSPDIEEIDFILQSGGGLADEAYRIIRTLRNNFKTVNIIVPFWAKSAATLIALGGSRIIMDEFGEFGPLDAQIASEREDGPQYDRESALNDENSIDRIETKYKELFQSMFKMVYESDEINIHKNELSKQLLESSVKFYEPLLNQINPYRLGEKRRILNIGKDYAEKILIQFNPQVGRERCEYLVDYLVNRCSDHGFIIDYKTMSMFMPKVIIKTDEIGSEYRAAVSELTSFFLENDCEHIGFIETITVEEKLEEIKEEMSKPGAIAIVSETIKENLPKVIKKKSN</sequence>
<dbReference type="RefSeq" id="WP_173269982.1">
    <property type="nucleotide sequence ID" value="NZ_JABMKV010000001.1"/>
</dbReference>
<evidence type="ECO:0000313" key="1">
    <source>
        <dbReference type="EMBL" id="NQX31272.1"/>
    </source>
</evidence>
<keyword evidence="2" id="KW-1185">Reference proteome</keyword>
<dbReference type="Proteomes" id="UP000762110">
    <property type="component" value="Unassembled WGS sequence"/>
</dbReference>
<proteinExistence type="predicted"/>
<dbReference type="InterPro" id="IPR002825">
    <property type="entry name" value="Pept_S49_ser-pept_pro"/>
</dbReference>